<reference evidence="2 3" key="1">
    <citation type="submission" date="2020-08" db="EMBL/GenBank/DDBJ databases">
        <title>Genomic Encyclopedia of Type Strains, Phase IV (KMG-IV): sequencing the most valuable type-strain genomes for metagenomic binning, comparative biology and taxonomic classification.</title>
        <authorList>
            <person name="Goeker M."/>
        </authorList>
    </citation>
    <scope>NUCLEOTIDE SEQUENCE [LARGE SCALE GENOMIC DNA]</scope>
    <source>
        <strain evidence="2 3">DSM 103462</strain>
    </source>
</reference>
<comment type="caution">
    <text evidence="2">The sequence shown here is derived from an EMBL/GenBank/DDBJ whole genome shotgun (WGS) entry which is preliminary data.</text>
</comment>
<keyword evidence="3" id="KW-1185">Reference proteome</keyword>
<accession>A0A7W8LNC6</accession>
<dbReference type="Proteomes" id="UP000518887">
    <property type="component" value="Unassembled WGS sequence"/>
</dbReference>
<evidence type="ECO:0000313" key="3">
    <source>
        <dbReference type="Proteomes" id="UP000518887"/>
    </source>
</evidence>
<dbReference type="RefSeq" id="WP_184661308.1">
    <property type="nucleotide sequence ID" value="NZ_CP031518.1"/>
</dbReference>
<proteinExistence type="predicted"/>
<protein>
    <submittedName>
        <fullName evidence="2">Addiction module RelB/DinJ family antitoxin</fullName>
    </submittedName>
</protein>
<dbReference type="EMBL" id="JACHFQ010000009">
    <property type="protein sequence ID" value="MBB5227253.1"/>
    <property type="molecule type" value="Genomic_DNA"/>
</dbReference>
<organism evidence="2 3">
    <name type="scientific">Treponema ruminis</name>
    <dbReference type="NCBI Taxonomy" id="744515"/>
    <lineage>
        <taxon>Bacteria</taxon>
        <taxon>Pseudomonadati</taxon>
        <taxon>Spirochaetota</taxon>
        <taxon>Spirochaetia</taxon>
        <taxon>Spirochaetales</taxon>
        <taxon>Treponemataceae</taxon>
        <taxon>Treponema</taxon>
    </lineage>
</organism>
<gene>
    <name evidence="2" type="ORF">HNP76_002651</name>
</gene>
<evidence type="ECO:0000256" key="1">
    <source>
        <dbReference type="SAM" id="MobiDB-lite"/>
    </source>
</evidence>
<feature type="compositionally biased region" description="Low complexity" evidence="1">
    <location>
        <begin position="142"/>
        <end position="167"/>
    </location>
</feature>
<feature type="compositionally biased region" description="Acidic residues" evidence="1">
    <location>
        <begin position="127"/>
        <end position="136"/>
    </location>
</feature>
<dbReference type="InterPro" id="IPR013321">
    <property type="entry name" value="Arc_rbn_hlx_hlx"/>
</dbReference>
<dbReference type="Gene3D" id="1.10.1220.10">
    <property type="entry name" value="Met repressor-like"/>
    <property type="match status" value="1"/>
</dbReference>
<name>A0A7W8LNC6_9SPIR</name>
<dbReference type="GO" id="GO:0006355">
    <property type="term" value="P:regulation of DNA-templated transcription"/>
    <property type="evidence" value="ECO:0007669"/>
    <property type="project" value="InterPro"/>
</dbReference>
<sequence length="198" mass="21315">MTKTYDIDLDDELVERAGEIFENLGTDIDTAIKIFLKQAVLRKGFPFELVIPDEAESPCQPESAPADEEDLHGGISEEEEFAAATVTATAETVSVPPVPPEIAARVAANEALVAEMRNEIGSKEVIPEFDENEDDGTSGNYEQAESQPAPAPAAEEAPAESESPAAVDEADEEDEDESTPENLFDSWDVGNEEEIGCK</sequence>
<evidence type="ECO:0000313" key="2">
    <source>
        <dbReference type="EMBL" id="MBB5227253.1"/>
    </source>
</evidence>
<dbReference type="AlphaFoldDB" id="A0A7W8LNC6"/>
<feature type="compositionally biased region" description="Acidic residues" evidence="1">
    <location>
        <begin position="168"/>
        <end position="179"/>
    </location>
</feature>
<feature type="region of interest" description="Disordered" evidence="1">
    <location>
        <begin position="119"/>
        <end position="198"/>
    </location>
</feature>